<evidence type="ECO:0000259" key="4">
    <source>
        <dbReference type="Pfam" id="PF20696"/>
    </source>
</evidence>
<protein>
    <submittedName>
        <fullName evidence="5">Phenylphosphate carboxylase, beta subunit</fullName>
    </submittedName>
</protein>
<dbReference type="OrthoDB" id="8480at2157"/>
<dbReference type="GO" id="GO:0005737">
    <property type="term" value="C:cytoplasm"/>
    <property type="evidence" value="ECO:0007669"/>
    <property type="project" value="TreeGrafter"/>
</dbReference>
<dbReference type="InterPro" id="IPR048304">
    <property type="entry name" value="UbiD_Rift_dom"/>
</dbReference>
<accession>D3S142</accession>
<dbReference type="InterPro" id="IPR002830">
    <property type="entry name" value="UbiD"/>
</dbReference>
<dbReference type="GeneID" id="8777581"/>
<keyword evidence="6" id="KW-1185">Reference proteome</keyword>
<dbReference type="AlphaFoldDB" id="D3S142"/>
<dbReference type="EMBL" id="CP001899">
    <property type="protein sequence ID" value="ADC64278.1"/>
    <property type="molecule type" value="Genomic_DNA"/>
</dbReference>
<dbReference type="KEGG" id="fpl:Ferp_0089"/>
<reference evidence="5 6" key="2">
    <citation type="journal article" date="2011" name="Stand. Genomic Sci.">
        <title>Complete genome sequence of Ferroglobus placidus AEDII12DO.</title>
        <authorList>
            <person name="Anderson I."/>
            <person name="Risso C."/>
            <person name="Holmes D."/>
            <person name="Lucas S."/>
            <person name="Copeland A."/>
            <person name="Lapidus A."/>
            <person name="Cheng J.F."/>
            <person name="Bruce D."/>
            <person name="Goodwin L."/>
            <person name="Pitluck S."/>
            <person name="Saunders E."/>
            <person name="Brettin T."/>
            <person name="Detter J.C."/>
            <person name="Han C."/>
            <person name="Tapia R."/>
            <person name="Larimer F."/>
            <person name="Land M."/>
            <person name="Hauser L."/>
            <person name="Woyke T."/>
            <person name="Lovley D."/>
            <person name="Kyrpides N."/>
            <person name="Ivanova N."/>
        </authorList>
    </citation>
    <scope>NUCLEOTIDE SEQUENCE [LARGE SCALE GENOMIC DNA]</scope>
    <source>
        <strain evidence="6">DSM 10642 / AEDII12DO</strain>
    </source>
</reference>
<gene>
    <name evidence="5" type="ordered locus">Ferp_0089</name>
</gene>
<dbReference type="InterPro" id="IPR049381">
    <property type="entry name" value="UbiD-like_C"/>
</dbReference>
<dbReference type="eggNOG" id="arCOG01671">
    <property type="taxonomic scope" value="Archaea"/>
</dbReference>
<feature type="domain" description="3-octaprenyl-4-hydroxybenzoate carboxy-lyase-like N-terminal" evidence="3">
    <location>
        <begin position="25"/>
        <end position="109"/>
    </location>
</feature>
<reference evidence="6" key="1">
    <citation type="submission" date="2010-02" db="EMBL/GenBank/DDBJ databases">
        <title>Complete sequence of Ferroglobus placidus DSM 10642.</title>
        <authorList>
            <consortium name="US DOE Joint Genome Institute"/>
            <person name="Lucas S."/>
            <person name="Copeland A."/>
            <person name="Lapidus A."/>
            <person name="Cheng J.-F."/>
            <person name="Bruce D."/>
            <person name="Goodwin L."/>
            <person name="Pitluck S."/>
            <person name="Saunders E."/>
            <person name="Brettin T."/>
            <person name="Detter J.C."/>
            <person name="Han C."/>
            <person name="Tapia R."/>
            <person name="Larimer F."/>
            <person name="Land M."/>
            <person name="Hauser L."/>
            <person name="Kyrpides N."/>
            <person name="Ivanova N."/>
            <person name="Holmes D."/>
            <person name="Lovley D."/>
            <person name="Kyrpides N."/>
            <person name="Anderson I.J."/>
            <person name="Woyke T."/>
        </authorList>
    </citation>
    <scope>NUCLEOTIDE SEQUENCE [LARGE SCALE GENOMIC DNA]</scope>
    <source>
        <strain evidence="6">DSM 10642 / AEDII12DO</strain>
    </source>
</reference>
<dbReference type="Gene3D" id="3.40.1670.10">
    <property type="entry name" value="UbiD C-terminal domain-like"/>
    <property type="match status" value="1"/>
</dbReference>
<dbReference type="PANTHER" id="PTHR30108">
    <property type="entry name" value="3-OCTAPRENYL-4-HYDROXYBENZOATE CARBOXY-LYASE-RELATED"/>
    <property type="match status" value="1"/>
</dbReference>
<dbReference type="SUPFAM" id="SSF143968">
    <property type="entry name" value="UbiD C-terminal domain-like"/>
    <property type="match status" value="1"/>
</dbReference>
<evidence type="ECO:0000259" key="2">
    <source>
        <dbReference type="Pfam" id="PF01977"/>
    </source>
</evidence>
<evidence type="ECO:0000313" key="5">
    <source>
        <dbReference type="EMBL" id="ADC64278.1"/>
    </source>
</evidence>
<dbReference type="Pfam" id="PF01977">
    <property type="entry name" value="UbiD"/>
    <property type="match status" value="1"/>
</dbReference>
<organism evidence="5 6">
    <name type="scientific">Ferroglobus placidus (strain DSM 10642 / AEDII12DO)</name>
    <dbReference type="NCBI Taxonomy" id="589924"/>
    <lineage>
        <taxon>Archaea</taxon>
        <taxon>Methanobacteriati</taxon>
        <taxon>Methanobacteriota</taxon>
        <taxon>Archaeoglobi</taxon>
        <taxon>Archaeoglobales</taxon>
        <taxon>Archaeoglobaceae</taxon>
        <taxon>Ferroglobus</taxon>
    </lineage>
</organism>
<dbReference type="Pfam" id="PF20695">
    <property type="entry name" value="UbiD_N"/>
    <property type="match status" value="1"/>
</dbReference>
<name>D3S142_FERPA</name>
<evidence type="ECO:0000256" key="1">
    <source>
        <dbReference type="ARBA" id="ARBA00010021"/>
    </source>
</evidence>
<dbReference type="RefSeq" id="WP_012964627.1">
    <property type="nucleotide sequence ID" value="NC_013849.1"/>
</dbReference>
<comment type="similarity">
    <text evidence="1">Belongs to the UbiD family.</text>
</comment>
<dbReference type="SUPFAM" id="SSF50475">
    <property type="entry name" value="FMN-binding split barrel"/>
    <property type="match status" value="1"/>
</dbReference>
<dbReference type="STRING" id="589924.Ferp_0089"/>
<dbReference type="PaxDb" id="589924-Ferp_0089"/>
<dbReference type="HOGENOM" id="CLU_023348_5_0_2"/>
<dbReference type="InterPro" id="IPR014096">
    <property type="entry name" value="Phenyl_P_COase_b"/>
</dbReference>
<dbReference type="NCBIfam" id="TIGR00148">
    <property type="entry name" value="UbiD family decarboxylase"/>
    <property type="match status" value="1"/>
</dbReference>
<proteinExistence type="inferred from homology"/>
<feature type="domain" description="3-octaprenyl-4-hydroxybenzoate carboxy-lyase-like Rift-related" evidence="2">
    <location>
        <begin position="124"/>
        <end position="333"/>
    </location>
</feature>
<feature type="domain" description="3-octaprenyl-4-hydroxybenzoate carboxy-lyase-like C-terminal" evidence="4">
    <location>
        <begin position="338"/>
        <end position="472"/>
    </location>
</feature>
<sequence>MGEFIEKKDYFGVRFPIPRDLRAFIEILEKEGELKRIKAEVDWNLELSHIAKLNEERSGPALLFENIKDYKPGEKRGSKVFTSAFTTPKRVAIALGMDRSAGVVDIAREWMTRVTKGGKIPPKKVSDGPVMENVVEGDKINLLDFPVPQVYPQDGGRYFGTAVYLLTKDPEKGKEWVNLGTYRMMVLDEKSLGVQILKGKDADVMMQKYREMGEKEMPAAAVIGGTPLGFLTGSTLVEYGTSEYEIIGALQGEPVEVIESDLTGLPIDARAEIVAEGFIPVDEKEWRPEGPFGEYTGYYSGKAKEEFPKPWIRVERIMHRNDPIFWVTTVGRPVTDTHMIQSINRTAELWTQLEQMGVPGIQSVYIPPESGGRFWAIISIKQMYPGHGRHAGLAAFATVVGNYGMKGVIVVDDDIRADDLPRVWWALSVRYNPVEDTEIIKKGRSTPLDPSLPIYKDWYDRRLLVSRILIDATTPYEWERKPQVIELDKETVEKLKQRWDEFGFDWKPE</sequence>
<dbReference type="Pfam" id="PF20696">
    <property type="entry name" value="UbiD_C"/>
    <property type="match status" value="1"/>
</dbReference>
<dbReference type="PANTHER" id="PTHR30108:SF17">
    <property type="entry name" value="FERULIC ACID DECARBOXYLASE 1"/>
    <property type="match status" value="1"/>
</dbReference>
<dbReference type="InterPro" id="IPR049383">
    <property type="entry name" value="UbiD-like_N"/>
</dbReference>
<dbReference type="GO" id="GO:0016831">
    <property type="term" value="F:carboxy-lyase activity"/>
    <property type="evidence" value="ECO:0007669"/>
    <property type="project" value="InterPro"/>
</dbReference>
<dbReference type="Proteomes" id="UP000002613">
    <property type="component" value="Chromosome"/>
</dbReference>
<evidence type="ECO:0000313" key="6">
    <source>
        <dbReference type="Proteomes" id="UP000002613"/>
    </source>
</evidence>
<evidence type="ECO:0000259" key="3">
    <source>
        <dbReference type="Pfam" id="PF20695"/>
    </source>
</evidence>
<dbReference type="NCBIfam" id="TIGR02724">
    <property type="entry name" value="phenyl_P_beta"/>
    <property type="match status" value="1"/>
</dbReference>